<evidence type="ECO:0000256" key="1">
    <source>
        <dbReference type="SAM" id="MobiDB-lite"/>
    </source>
</evidence>
<sequence>MKTRDEYVAKMKSQLDEMNAQIDKLADKSKSAKKEMQAKYTQQMSDLRAQSSKANAKLDELKKAGDDAWEDTVVEMEKISDAFKHSYNYFKSQL</sequence>
<evidence type="ECO:0000313" key="2">
    <source>
        <dbReference type="EMBL" id="TDG11352.1"/>
    </source>
</evidence>
<proteinExistence type="predicted"/>
<name>A0A4R5LMQ9_9GAMM</name>
<feature type="region of interest" description="Disordered" evidence="1">
    <location>
        <begin position="29"/>
        <end position="52"/>
    </location>
</feature>
<reference evidence="2 3" key="1">
    <citation type="submission" date="2019-03" db="EMBL/GenBank/DDBJ databases">
        <title>Seongchinamella monodicae gen. nov., sp. nov., a novel member of the Gammaproteobacteria isolated from a tidal mudflat of beach.</title>
        <authorList>
            <person name="Yang H.G."/>
            <person name="Kang J.W."/>
            <person name="Lee S.D."/>
        </authorList>
    </citation>
    <scope>NUCLEOTIDE SEQUENCE [LARGE SCALE GENOMIC DNA]</scope>
    <source>
        <strain evidence="2 3">GH4-78</strain>
    </source>
</reference>
<protein>
    <recommendedName>
        <fullName evidence="4">Coiled coil domain-containing protein</fullName>
    </recommendedName>
</protein>
<dbReference type="AlphaFoldDB" id="A0A4R5LMQ9"/>
<feature type="compositionally biased region" description="Polar residues" evidence="1">
    <location>
        <begin position="39"/>
        <end position="52"/>
    </location>
</feature>
<organism evidence="2 3">
    <name type="scientific">Seongchinamella unica</name>
    <dbReference type="NCBI Taxonomy" id="2547392"/>
    <lineage>
        <taxon>Bacteria</taxon>
        <taxon>Pseudomonadati</taxon>
        <taxon>Pseudomonadota</taxon>
        <taxon>Gammaproteobacteria</taxon>
        <taxon>Cellvibrionales</taxon>
        <taxon>Halieaceae</taxon>
        <taxon>Seongchinamella</taxon>
    </lineage>
</organism>
<accession>A0A4R5LMQ9</accession>
<keyword evidence="3" id="KW-1185">Reference proteome</keyword>
<dbReference type="RefSeq" id="WP_133215471.1">
    <property type="nucleotide sequence ID" value="NZ_SMSE01000006.1"/>
</dbReference>
<dbReference type="Proteomes" id="UP000295554">
    <property type="component" value="Unassembled WGS sequence"/>
</dbReference>
<evidence type="ECO:0000313" key="3">
    <source>
        <dbReference type="Proteomes" id="UP000295554"/>
    </source>
</evidence>
<evidence type="ECO:0008006" key="4">
    <source>
        <dbReference type="Google" id="ProtNLM"/>
    </source>
</evidence>
<comment type="caution">
    <text evidence="2">The sequence shown here is derived from an EMBL/GenBank/DDBJ whole genome shotgun (WGS) entry which is preliminary data.</text>
</comment>
<dbReference type="EMBL" id="SMSE01000006">
    <property type="protein sequence ID" value="TDG11352.1"/>
    <property type="molecule type" value="Genomic_DNA"/>
</dbReference>
<dbReference type="OrthoDB" id="9813316at2"/>
<gene>
    <name evidence="2" type="ORF">E2F43_18345</name>
</gene>